<evidence type="ECO:0000256" key="1">
    <source>
        <dbReference type="SAM" id="MobiDB-lite"/>
    </source>
</evidence>
<dbReference type="GO" id="GO:0007143">
    <property type="term" value="P:female meiotic nuclear division"/>
    <property type="evidence" value="ECO:0007669"/>
    <property type="project" value="InterPro"/>
</dbReference>
<accession>A0AAD3TD74</accession>
<gene>
    <name evidence="2" type="ORF">Nepgr_029763</name>
</gene>
<organism evidence="2 3">
    <name type="scientific">Nepenthes gracilis</name>
    <name type="common">Slender pitcher plant</name>
    <dbReference type="NCBI Taxonomy" id="150966"/>
    <lineage>
        <taxon>Eukaryota</taxon>
        <taxon>Viridiplantae</taxon>
        <taxon>Streptophyta</taxon>
        <taxon>Embryophyta</taxon>
        <taxon>Tracheophyta</taxon>
        <taxon>Spermatophyta</taxon>
        <taxon>Magnoliopsida</taxon>
        <taxon>eudicotyledons</taxon>
        <taxon>Gunneridae</taxon>
        <taxon>Pentapetalae</taxon>
        <taxon>Caryophyllales</taxon>
        <taxon>Nepenthaceae</taxon>
        <taxon>Nepenthes</taxon>
    </lineage>
</organism>
<comment type="caution">
    <text evidence="2">The sequence shown here is derived from an EMBL/GenBank/DDBJ whole genome shotgun (WGS) entry which is preliminary data.</text>
</comment>
<dbReference type="EMBL" id="BSYO01000033">
    <property type="protein sequence ID" value="GMH27920.1"/>
    <property type="molecule type" value="Genomic_DNA"/>
</dbReference>
<dbReference type="PANTHER" id="PTHR33385">
    <property type="entry name" value="PROTEIN XRI1"/>
    <property type="match status" value="1"/>
</dbReference>
<dbReference type="GO" id="GO:0007140">
    <property type="term" value="P:male meiotic nuclear division"/>
    <property type="evidence" value="ECO:0007669"/>
    <property type="project" value="InterPro"/>
</dbReference>
<dbReference type="InterPro" id="IPR039933">
    <property type="entry name" value="XRI1"/>
</dbReference>
<protein>
    <recommendedName>
        <fullName evidence="4">Protein XRI1</fullName>
    </recommendedName>
</protein>
<keyword evidence="3" id="KW-1185">Reference proteome</keyword>
<sequence length="296" mass="33193">MTMDCSNRKDSWDWPGKEYYIERNSNLDITQCMWDGITQNEEGLSCMFEETTPVKACGHFNGDDNMNKATEEGNEIASKGKRRRMLQFNNEGMDPHFPSEYLSSSFLKSEERIDCVEDVSPEVSKWGTRFQGYMCSPSIDGLDQSESWLTDILNDDEMHVSCDLYPSGTSDALIDVTEVCNIQTDIGANMVDQKKMQTFQSVVFRGRKSYMRTPTKLASSIAYPFAFIKPCGAYGDLTLKDINNRIHNPPPKPKLSEDDPSASYPTSAFSGKLVVGKTKIHTKGGKGSITIMRTKG</sequence>
<reference evidence="2" key="1">
    <citation type="submission" date="2023-05" db="EMBL/GenBank/DDBJ databases">
        <title>Nepenthes gracilis genome sequencing.</title>
        <authorList>
            <person name="Fukushima K."/>
        </authorList>
    </citation>
    <scope>NUCLEOTIDE SEQUENCE</scope>
    <source>
        <strain evidence="2">SING2019-196</strain>
    </source>
</reference>
<evidence type="ECO:0000313" key="3">
    <source>
        <dbReference type="Proteomes" id="UP001279734"/>
    </source>
</evidence>
<evidence type="ECO:0000313" key="2">
    <source>
        <dbReference type="EMBL" id="GMH27920.1"/>
    </source>
</evidence>
<name>A0AAD3TD74_NEPGR</name>
<evidence type="ECO:0008006" key="4">
    <source>
        <dbReference type="Google" id="ProtNLM"/>
    </source>
</evidence>
<feature type="region of interest" description="Disordered" evidence="1">
    <location>
        <begin position="244"/>
        <end position="268"/>
    </location>
</feature>
<proteinExistence type="predicted"/>
<dbReference type="Proteomes" id="UP001279734">
    <property type="component" value="Unassembled WGS sequence"/>
</dbReference>
<dbReference type="AlphaFoldDB" id="A0AAD3TD74"/>
<dbReference type="PANTHER" id="PTHR33385:SF4">
    <property type="entry name" value="PROTEIN XRI1"/>
    <property type="match status" value="1"/>
</dbReference>